<feature type="region of interest" description="Disordered" evidence="1">
    <location>
        <begin position="125"/>
        <end position="151"/>
    </location>
</feature>
<evidence type="ECO:0000256" key="2">
    <source>
        <dbReference type="SAM" id="SignalP"/>
    </source>
</evidence>
<feature type="compositionally biased region" description="Basic and acidic residues" evidence="1">
    <location>
        <begin position="126"/>
        <end position="151"/>
    </location>
</feature>
<name>G8TTJ7_SULAD</name>
<dbReference type="AlphaFoldDB" id="G8TTJ7"/>
<evidence type="ECO:0000256" key="1">
    <source>
        <dbReference type="SAM" id="MobiDB-lite"/>
    </source>
</evidence>
<keyword evidence="4" id="KW-1185">Reference proteome</keyword>
<evidence type="ECO:0000313" key="4">
    <source>
        <dbReference type="Proteomes" id="UP000005439"/>
    </source>
</evidence>
<dbReference type="KEGG" id="sap:Sulac_2185"/>
<protein>
    <recommendedName>
        <fullName evidence="5">Copper chaperone PCu(A)C</fullName>
    </recommendedName>
</protein>
<evidence type="ECO:0000313" key="3">
    <source>
        <dbReference type="EMBL" id="AEW05663.1"/>
    </source>
</evidence>
<keyword evidence="2" id="KW-0732">Signal</keyword>
<evidence type="ECO:0008006" key="5">
    <source>
        <dbReference type="Google" id="ProtNLM"/>
    </source>
</evidence>
<reference evidence="3 4" key="2">
    <citation type="journal article" date="2012" name="Stand. Genomic Sci.">
        <title>Complete genome sequence of the moderately thermophilic mineral-sulfide-oxidizing firmicute Sulfobacillus acidophilus type strain (NAL(T)).</title>
        <authorList>
            <person name="Anderson I."/>
            <person name="Chertkov O."/>
            <person name="Chen A."/>
            <person name="Saunders E."/>
            <person name="Lapidus A."/>
            <person name="Nolan M."/>
            <person name="Lucas S."/>
            <person name="Hammon N."/>
            <person name="Deshpande S."/>
            <person name="Cheng J.F."/>
            <person name="Han C."/>
            <person name="Tapia R."/>
            <person name="Goodwin L.A."/>
            <person name="Pitluck S."/>
            <person name="Liolios K."/>
            <person name="Pagani I."/>
            <person name="Ivanova N."/>
            <person name="Mikhailova N."/>
            <person name="Pati A."/>
            <person name="Palaniappan K."/>
            <person name="Land M."/>
            <person name="Pan C."/>
            <person name="Rohde M."/>
            <person name="Pukall R."/>
            <person name="Goker M."/>
            <person name="Detter J.C."/>
            <person name="Woyke T."/>
            <person name="Bristow J."/>
            <person name="Eisen J.A."/>
            <person name="Markowitz V."/>
            <person name="Hugenholtz P."/>
            <person name="Kyrpides N.C."/>
            <person name="Klenk H.P."/>
            <person name="Mavromatis K."/>
        </authorList>
    </citation>
    <scope>NUCLEOTIDE SEQUENCE [LARGE SCALE GENOMIC DNA]</scope>
    <source>
        <strain evidence="4">ATCC 700253 / DSM 10332 / NAL</strain>
    </source>
</reference>
<feature type="signal peptide" evidence="2">
    <location>
        <begin position="1"/>
        <end position="29"/>
    </location>
</feature>
<sequence>MTELAHFATKLAGMAIAGGLVLVSGVAFAHDHPDPGDHGDHAHQVFRGVFESGSLTGPSIEIKTTSGKLVTIDLAPTTRISLEAQGTAAGIMAALNNHQLQVTAQVMAKNKAWVATGIEAHLNVAGKDHSGDHQGSDHQSHDNANHSKGDH</sequence>
<dbReference type="PATRIC" id="fig|679936.5.peg.2258"/>
<dbReference type="HOGENOM" id="CLU_1776493_0_0_9"/>
<dbReference type="EMBL" id="CP003179">
    <property type="protein sequence ID" value="AEW05663.1"/>
    <property type="molecule type" value="Genomic_DNA"/>
</dbReference>
<reference evidence="4" key="1">
    <citation type="submission" date="2011-12" db="EMBL/GenBank/DDBJ databases">
        <title>The complete genome of chromosome of Sulfobacillus acidophilus DSM 10332.</title>
        <authorList>
            <person name="Lucas S."/>
            <person name="Han J."/>
            <person name="Lapidus A."/>
            <person name="Bruce D."/>
            <person name="Goodwin L."/>
            <person name="Pitluck S."/>
            <person name="Peters L."/>
            <person name="Kyrpides N."/>
            <person name="Mavromatis K."/>
            <person name="Ivanova N."/>
            <person name="Mikhailova N."/>
            <person name="Chertkov O."/>
            <person name="Saunders E."/>
            <person name="Detter J.C."/>
            <person name="Tapia R."/>
            <person name="Han C."/>
            <person name="Land M."/>
            <person name="Hauser L."/>
            <person name="Markowitz V."/>
            <person name="Cheng J.-F."/>
            <person name="Hugenholtz P."/>
            <person name="Woyke T."/>
            <person name="Wu D."/>
            <person name="Pukall R."/>
            <person name="Gehrich-Schroeter G."/>
            <person name="Schneider S."/>
            <person name="Klenk H.-P."/>
            <person name="Eisen J.A."/>
        </authorList>
    </citation>
    <scope>NUCLEOTIDE SEQUENCE [LARGE SCALE GENOMIC DNA]</scope>
    <source>
        <strain evidence="4">ATCC 700253 / DSM 10332 / NAL</strain>
    </source>
</reference>
<dbReference type="Proteomes" id="UP000005439">
    <property type="component" value="Chromosome"/>
</dbReference>
<accession>G8TTJ7</accession>
<organism evidence="3 4">
    <name type="scientific">Sulfobacillus acidophilus (strain ATCC 700253 / DSM 10332 / NAL)</name>
    <dbReference type="NCBI Taxonomy" id="679936"/>
    <lineage>
        <taxon>Bacteria</taxon>
        <taxon>Bacillati</taxon>
        <taxon>Bacillota</taxon>
        <taxon>Clostridia</taxon>
        <taxon>Eubacteriales</taxon>
        <taxon>Clostridiales Family XVII. Incertae Sedis</taxon>
        <taxon>Sulfobacillus</taxon>
    </lineage>
</organism>
<proteinExistence type="predicted"/>
<feature type="chain" id="PRO_5003516861" description="Copper chaperone PCu(A)C" evidence="2">
    <location>
        <begin position="30"/>
        <end position="151"/>
    </location>
</feature>
<gene>
    <name evidence="3" type="ordered locus">Sulac_2185</name>
</gene>